<dbReference type="GO" id="GO:0016787">
    <property type="term" value="F:hydrolase activity"/>
    <property type="evidence" value="ECO:0007669"/>
    <property type="project" value="UniProtKB-KW"/>
</dbReference>
<accession>A0A5D8QE94</accession>
<evidence type="ECO:0000256" key="5">
    <source>
        <dbReference type="ARBA" id="ARBA00022801"/>
    </source>
</evidence>
<keyword evidence="7" id="KW-0961">Cell wall biogenesis/degradation</keyword>
<name>A0A5D8QE94_9THEO</name>
<evidence type="ECO:0000313" key="12">
    <source>
        <dbReference type="Proteomes" id="UP000322976"/>
    </source>
</evidence>
<dbReference type="Pfam" id="PF07486">
    <property type="entry name" value="Hydrolase_2"/>
    <property type="match status" value="1"/>
</dbReference>
<keyword evidence="5" id="KW-0378">Hydrolase</keyword>
<comment type="similarity">
    <text evidence="1">Belongs to the SleB family.</text>
</comment>
<dbReference type="Gene3D" id="1.10.10.2520">
    <property type="entry name" value="Cell wall hydrolase SleB, domain 1"/>
    <property type="match status" value="1"/>
</dbReference>
<dbReference type="AlphaFoldDB" id="A0A5D8QE94"/>
<evidence type="ECO:0000256" key="3">
    <source>
        <dbReference type="ARBA" id="ARBA00022544"/>
    </source>
</evidence>
<dbReference type="InterPro" id="IPR002477">
    <property type="entry name" value="Peptidoglycan-bd-like"/>
</dbReference>
<dbReference type="InterPro" id="IPR042047">
    <property type="entry name" value="SleB_dom1"/>
</dbReference>
<evidence type="ECO:0000256" key="4">
    <source>
        <dbReference type="ARBA" id="ARBA00022729"/>
    </source>
</evidence>
<evidence type="ECO:0000259" key="9">
    <source>
        <dbReference type="Pfam" id="PF01471"/>
    </source>
</evidence>
<evidence type="ECO:0000256" key="8">
    <source>
        <dbReference type="NCBIfam" id="TIGR02869"/>
    </source>
</evidence>
<organism evidence="11 12">
    <name type="scientific">Calorimonas adulescens</name>
    <dbReference type="NCBI Taxonomy" id="2606906"/>
    <lineage>
        <taxon>Bacteria</taxon>
        <taxon>Bacillati</taxon>
        <taxon>Bacillota</taxon>
        <taxon>Clostridia</taxon>
        <taxon>Thermoanaerobacterales</taxon>
        <taxon>Thermoanaerobacteraceae</taxon>
        <taxon>Calorimonas</taxon>
    </lineage>
</organism>
<feature type="domain" description="Cell wall hydrolase SleB" evidence="10">
    <location>
        <begin position="125"/>
        <end position="223"/>
    </location>
</feature>
<evidence type="ECO:0000256" key="7">
    <source>
        <dbReference type="ARBA" id="ARBA00023316"/>
    </source>
</evidence>
<dbReference type="InterPro" id="IPR014224">
    <property type="entry name" value="Spore_cortex_SleB"/>
</dbReference>
<dbReference type="InterPro" id="IPR011105">
    <property type="entry name" value="Cell_wall_hydrolase_SleB"/>
</dbReference>
<reference evidence="11 12" key="1">
    <citation type="submission" date="2019-08" db="EMBL/GenBank/DDBJ databases">
        <title>Calorimonas adulescens gen. nov., sp. nov., an anaerobic thermophilic bacterium from Sakhalin hot spring.</title>
        <authorList>
            <person name="Khomyakova M.A."/>
            <person name="Merkel A.Y."/>
            <person name="Novikov A."/>
            <person name="Bonch-Osmolovskaya E.A."/>
            <person name="Slobodkin A.I."/>
        </authorList>
    </citation>
    <scope>NUCLEOTIDE SEQUENCE [LARGE SCALE GENOMIC DNA]</scope>
    <source>
        <strain evidence="11 12">A05MB</strain>
    </source>
</reference>
<protein>
    <recommendedName>
        <fullName evidence="2 8">Spore cortex-lytic enzyme</fullName>
    </recommendedName>
</protein>
<dbReference type="SUPFAM" id="SSF47090">
    <property type="entry name" value="PGBD-like"/>
    <property type="match status" value="1"/>
</dbReference>
<dbReference type="GO" id="GO:0071555">
    <property type="term" value="P:cell wall organization"/>
    <property type="evidence" value="ECO:0007669"/>
    <property type="project" value="UniProtKB-KW"/>
</dbReference>
<dbReference type="Proteomes" id="UP000322976">
    <property type="component" value="Unassembled WGS sequence"/>
</dbReference>
<dbReference type="EMBL" id="VTPS01000003">
    <property type="protein sequence ID" value="TZE82875.1"/>
    <property type="molecule type" value="Genomic_DNA"/>
</dbReference>
<proteinExistence type="inferred from homology"/>
<dbReference type="InterPro" id="IPR036366">
    <property type="entry name" value="PGBDSf"/>
</dbReference>
<keyword evidence="12" id="KW-1185">Reference proteome</keyword>
<keyword evidence="4" id="KW-0732">Signal</keyword>
<dbReference type="RefSeq" id="WP_149544434.1">
    <property type="nucleotide sequence ID" value="NZ_VTPS01000003.1"/>
</dbReference>
<keyword evidence="6" id="KW-0749">Sporulation</keyword>
<dbReference type="InterPro" id="IPR036365">
    <property type="entry name" value="PGBD-like_sf"/>
</dbReference>
<dbReference type="NCBIfam" id="TIGR02869">
    <property type="entry name" value="spore_SleB"/>
    <property type="match status" value="1"/>
</dbReference>
<comment type="caution">
    <text evidence="11">The sequence shown here is derived from an EMBL/GenBank/DDBJ whole genome shotgun (WGS) entry which is preliminary data.</text>
</comment>
<dbReference type="Gene3D" id="1.10.101.10">
    <property type="entry name" value="PGBD-like superfamily/PGBD"/>
    <property type="match status" value="1"/>
</dbReference>
<dbReference type="GO" id="GO:0009847">
    <property type="term" value="P:spore germination"/>
    <property type="evidence" value="ECO:0007669"/>
    <property type="project" value="UniProtKB-UniRule"/>
</dbReference>
<keyword evidence="3" id="KW-0309">Germination</keyword>
<evidence type="ECO:0000256" key="1">
    <source>
        <dbReference type="ARBA" id="ARBA00007010"/>
    </source>
</evidence>
<dbReference type="GO" id="GO:0030435">
    <property type="term" value="P:sporulation resulting in formation of a cellular spore"/>
    <property type="evidence" value="ECO:0007669"/>
    <property type="project" value="UniProtKB-KW"/>
</dbReference>
<evidence type="ECO:0000256" key="6">
    <source>
        <dbReference type="ARBA" id="ARBA00022969"/>
    </source>
</evidence>
<dbReference type="Pfam" id="PF01471">
    <property type="entry name" value="PG_binding_1"/>
    <property type="match status" value="1"/>
</dbReference>
<evidence type="ECO:0000256" key="2">
    <source>
        <dbReference type="ARBA" id="ARBA00018364"/>
    </source>
</evidence>
<evidence type="ECO:0000259" key="10">
    <source>
        <dbReference type="Pfam" id="PF07486"/>
    </source>
</evidence>
<evidence type="ECO:0000313" key="11">
    <source>
        <dbReference type="EMBL" id="TZE82875.1"/>
    </source>
</evidence>
<dbReference type="Gene3D" id="6.20.240.60">
    <property type="match status" value="1"/>
</dbReference>
<gene>
    <name evidence="11" type="primary">sleB</name>
    <name evidence="11" type="ORF">FWJ32_02670</name>
</gene>
<sequence length="224" mass="24406">MQKRYKQLVLLVIFVITVLIGGVAYSATLSWGSKGSEVLEAQRRLKNWGYYTGPLDGVYGAKMYQAVVRFQKKNGLTPDGVIGNATKRALGMRITPAAATTPSRGISSRDDYTLLARLIHGEARGEPYIGKVAVGAVVLNRVKSSKFPNTISGVIFQPGAFTAVADGQIWLNPDDESLRAARDALNGWDPSGGALYYYNPAKTTSGWIWSRPVITVIGKHRFAR</sequence>
<feature type="domain" description="Peptidoglycan binding-like" evidence="9">
    <location>
        <begin position="35"/>
        <end position="90"/>
    </location>
</feature>